<feature type="transmembrane region" description="Helical" evidence="6">
    <location>
        <begin position="12"/>
        <end position="43"/>
    </location>
</feature>
<evidence type="ECO:0008006" key="9">
    <source>
        <dbReference type="Google" id="ProtNLM"/>
    </source>
</evidence>
<dbReference type="EMBL" id="NGJZ01000002">
    <property type="protein sequence ID" value="RSU07336.1"/>
    <property type="molecule type" value="Genomic_DNA"/>
</dbReference>
<organism evidence="7 8">
    <name type="scientific">Vagococcus entomophilus</name>
    <dbReference type="NCBI Taxonomy" id="1160095"/>
    <lineage>
        <taxon>Bacteria</taxon>
        <taxon>Bacillati</taxon>
        <taxon>Bacillota</taxon>
        <taxon>Bacilli</taxon>
        <taxon>Lactobacillales</taxon>
        <taxon>Enterococcaceae</taxon>
        <taxon>Vagococcus</taxon>
    </lineage>
</organism>
<evidence type="ECO:0000256" key="3">
    <source>
        <dbReference type="ARBA" id="ARBA00022692"/>
    </source>
</evidence>
<accession>A0A430AHB4</accession>
<evidence type="ECO:0000256" key="5">
    <source>
        <dbReference type="ARBA" id="ARBA00023136"/>
    </source>
</evidence>
<dbReference type="GO" id="GO:0005886">
    <property type="term" value="C:plasma membrane"/>
    <property type="evidence" value="ECO:0007669"/>
    <property type="project" value="UniProtKB-ARBA"/>
</dbReference>
<dbReference type="InterPro" id="IPR051611">
    <property type="entry name" value="ECF_transporter_component"/>
</dbReference>
<feature type="transmembrane region" description="Helical" evidence="6">
    <location>
        <begin position="49"/>
        <end position="70"/>
    </location>
</feature>
<keyword evidence="2" id="KW-1003">Cell membrane</keyword>
<dbReference type="PANTHER" id="PTHR34857">
    <property type="entry name" value="SLL0384 PROTEIN"/>
    <property type="match status" value="1"/>
</dbReference>
<dbReference type="PANTHER" id="PTHR34857:SF2">
    <property type="entry name" value="SLL0384 PROTEIN"/>
    <property type="match status" value="1"/>
</dbReference>
<name>A0A430AHB4_9ENTE</name>
<keyword evidence="4 6" id="KW-1133">Transmembrane helix</keyword>
<feature type="transmembrane region" description="Helical" evidence="6">
    <location>
        <begin position="113"/>
        <end position="130"/>
    </location>
</feature>
<evidence type="ECO:0000256" key="6">
    <source>
        <dbReference type="SAM" id="Phobius"/>
    </source>
</evidence>
<comment type="subcellular location">
    <subcellularLocation>
        <location evidence="1">Membrane</location>
        <topology evidence="1">Multi-pass membrane protein</topology>
    </subcellularLocation>
</comment>
<dbReference type="Proteomes" id="UP000288669">
    <property type="component" value="Unassembled WGS sequence"/>
</dbReference>
<evidence type="ECO:0000256" key="2">
    <source>
        <dbReference type="ARBA" id="ARBA00022475"/>
    </source>
</evidence>
<dbReference type="AlphaFoldDB" id="A0A430AHB4"/>
<feature type="transmembrane region" description="Helical" evidence="6">
    <location>
        <begin position="77"/>
        <end position="101"/>
    </location>
</feature>
<evidence type="ECO:0000313" key="7">
    <source>
        <dbReference type="EMBL" id="RSU07336.1"/>
    </source>
</evidence>
<dbReference type="InterPro" id="IPR003339">
    <property type="entry name" value="ABC/ECF_trnsptr_transmembrane"/>
</dbReference>
<evidence type="ECO:0000313" key="8">
    <source>
        <dbReference type="Proteomes" id="UP000288669"/>
    </source>
</evidence>
<proteinExistence type="predicted"/>
<evidence type="ECO:0000256" key="4">
    <source>
        <dbReference type="ARBA" id="ARBA00022989"/>
    </source>
</evidence>
<dbReference type="Pfam" id="PF02361">
    <property type="entry name" value="CbiQ"/>
    <property type="match status" value="1"/>
</dbReference>
<evidence type="ECO:0000256" key="1">
    <source>
        <dbReference type="ARBA" id="ARBA00004141"/>
    </source>
</evidence>
<gene>
    <name evidence="7" type="ORF">CBF30_08795</name>
</gene>
<keyword evidence="8" id="KW-1185">Reference proteome</keyword>
<dbReference type="CDD" id="cd16914">
    <property type="entry name" value="EcfT"/>
    <property type="match status" value="1"/>
</dbReference>
<keyword evidence="5 6" id="KW-0472">Membrane</keyword>
<protein>
    <recommendedName>
        <fullName evidence="9">Cobalt transporter</fullName>
    </recommendedName>
</protein>
<dbReference type="RefSeq" id="WP_126825326.1">
    <property type="nucleotide sequence ID" value="NZ_JBHLWU010000002.1"/>
</dbReference>
<comment type="caution">
    <text evidence="7">The sequence shown here is derived from an EMBL/GenBank/DDBJ whole genome shotgun (WGS) entry which is preliminary data.</text>
</comment>
<dbReference type="OrthoDB" id="3730291at2"/>
<sequence>MTRQYNVRIQLVFLFFLGIAGFFFNLQQAVSMTLVCVLFLGIQCVNKSLFYWLLGGGILYGLFFFFSHYVTIPALSFLNVFLFILIKMYPTLIVASSIAQVSTSKLMSALQSLHLPQTFITTLSILFRFFPVLKNENEMIQASTQMRGISYKHLKNWSHPLSLFEYAMVPLLMRTIHLADELSVNGYIRGMDSGVKRTSIHEDKLAPFDGSFLLIMIGVLAVLFIK</sequence>
<feature type="transmembrane region" description="Helical" evidence="6">
    <location>
        <begin position="205"/>
        <end position="225"/>
    </location>
</feature>
<reference evidence="7 8" key="1">
    <citation type="submission" date="2017-05" db="EMBL/GenBank/DDBJ databases">
        <title>Vagococcus spp. assemblies.</title>
        <authorList>
            <person name="Gulvik C.A."/>
        </authorList>
    </citation>
    <scope>NUCLEOTIDE SEQUENCE [LARGE SCALE GENOMIC DNA]</scope>
    <source>
        <strain evidence="7 8">DSM 24756</strain>
    </source>
</reference>
<keyword evidence="3 6" id="KW-0812">Transmembrane</keyword>